<reference evidence="8 9" key="2">
    <citation type="submission" date="2016-08" db="EMBL/GenBank/DDBJ databases">
        <title>Orenia metallireducens sp. nov. strain Z6, a Novel Metal-reducing Firmicute from the Deep Subsurface.</title>
        <authorList>
            <person name="Maxim B.I."/>
            <person name="Kenneth K."/>
            <person name="Flynn T.M."/>
            <person name="Oloughlin E.J."/>
            <person name="Locke R.A."/>
            <person name="Weber J.R."/>
            <person name="Egan S.M."/>
            <person name="Mackie R.I."/>
            <person name="Cann I.K."/>
        </authorList>
    </citation>
    <scope>NUCLEOTIDE SEQUENCE [LARGE SCALE GENOMIC DNA]</scope>
    <source>
        <strain evidence="8 9">Z6</strain>
    </source>
</reference>
<feature type="transmembrane region" description="Helical" evidence="6">
    <location>
        <begin position="192"/>
        <end position="214"/>
    </location>
</feature>
<dbReference type="EMBL" id="LWDV01000009">
    <property type="protein sequence ID" value="OCL26695.1"/>
    <property type="molecule type" value="Genomic_DNA"/>
</dbReference>
<feature type="transmembrane region" description="Helical" evidence="6">
    <location>
        <begin position="80"/>
        <end position="100"/>
    </location>
</feature>
<evidence type="ECO:0000256" key="6">
    <source>
        <dbReference type="SAM" id="Phobius"/>
    </source>
</evidence>
<comment type="subcellular location">
    <subcellularLocation>
        <location evidence="1">Membrane</location>
        <topology evidence="1">Multi-pass membrane protein</topology>
    </subcellularLocation>
</comment>
<dbReference type="PANTHER" id="PTHR31272:SF4">
    <property type="entry name" value="CYTOCHROME C-TYPE BIOGENESIS PROTEIN HI_1454-RELATED"/>
    <property type="match status" value="1"/>
</dbReference>
<evidence type="ECO:0000256" key="3">
    <source>
        <dbReference type="ARBA" id="ARBA00022692"/>
    </source>
</evidence>
<feature type="transmembrane region" description="Helical" evidence="6">
    <location>
        <begin position="7"/>
        <end position="26"/>
    </location>
</feature>
<proteinExistence type="inferred from homology"/>
<evidence type="ECO:0000256" key="1">
    <source>
        <dbReference type="ARBA" id="ARBA00004141"/>
    </source>
</evidence>
<keyword evidence="5 6" id="KW-0472">Membrane</keyword>
<evidence type="ECO:0000313" key="9">
    <source>
        <dbReference type="Proteomes" id="UP000093514"/>
    </source>
</evidence>
<dbReference type="InterPro" id="IPR003834">
    <property type="entry name" value="Cyt_c_assmbl_TM_dom"/>
</dbReference>
<organism evidence="8 9">
    <name type="scientific">Orenia metallireducens</name>
    <dbReference type="NCBI Taxonomy" id="1413210"/>
    <lineage>
        <taxon>Bacteria</taxon>
        <taxon>Bacillati</taxon>
        <taxon>Bacillota</taxon>
        <taxon>Clostridia</taxon>
        <taxon>Halanaerobiales</taxon>
        <taxon>Halobacteroidaceae</taxon>
        <taxon>Orenia</taxon>
    </lineage>
</organism>
<reference evidence="9" key="1">
    <citation type="submission" date="2016-07" db="EMBL/GenBank/DDBJ databases">
        <authorList>
            <person name="Florea S."/>
            <person name="Webb J.S."/>
            <person name="Jaromczyk J."/>
            <person name="Schardl C.L."/>
        </authorList>
    </citation>
    <scope>NUCLEOTIDE SEQUENCE [LARGE SCALE GENOMIC DNA]</scope>
    <source>
        <strain evidence="9">Z6</strain>
    </source>
</reference>
<comment type="similarity">
    <text evidence="2">Belongs to the DsbD family.</text>
</comment>
<evidence type="ECO:0000256" key="5">
    <source>
        <dbReference type="ARBA" id="ARBA00023136"/>
    </source>
</evidence>
<keyword evidence="3 6" id="KW-0812">Transmembrane</keyword>
<evidence type="ECO:0000313" key="8">
    <source>
        <dbReference type="EMBL" id="OCL26695.1"/>
    </source>
</evidence>
<feature type="domain" description="Cytochrome C biogenesis protein transmembrane" evidence="7">
    <location>
        <begin position="6"/>
        <end position="213"/>
    </location>
</feature>
<evidence type="ECO:0000256" key="2">
    <source>
        <dbReference type="ARBA" id="ARBA00006143"/>
    </source>
</evidence>
<evidence type="ECO:0000259" key="7">
    <source>
        <dbReference type="Pfam" id="PF02683"/>
    </source>
</evidence>
<dbReference type="GO" id="GO:0016020">
    <property type="term" value="C:membrane"/>
    <property type="evidence" value="ECO:0007669"/>
    <property type="project" value="UniProtKB-SubCell"/>
</dbReference>
<dbReference type="GO" id="GO:0017004">
    <property type="term" value="P:cytochrome complex assembly"/>
    <property type="evidence" value="ECO:0007669"/>
    <property type="project" value="InterPro"/>
</dbReference>
<dbReference type="AlphaFoldDB" id="A0A1C0A8Y0"/>
<dbReference type="Proteomes" id="UP000093514">
    <property type="component" value="Unassembled WGS sequence"/>
</dbReference>
<name>A0A1C0A8Y0_9FIRM</name>
<dbReference type="PANTHER" id="PTHR31272">
    <property type="entry name" value="CYTOCHROME C-TYPE BIOGENESIS PROTEIN HI_1454-RELATED"/>
    <property type="match status" value="1"/>
</dbReference>
<feature type="transmembrane region" description="Helical" evidence="6">
    <location>
        <begin position="120"/>
        <end position="147"/>
    </location>
</feature>
<dbReference type="Pfam" id="PF02683">
    <property type="entry name" value="DsbD_TM"/>
    <property type="match status" value="1"/>
</dbReference>
<gene>
    <name evidence="8" type="ORF">U472_12025</name>
</gene>
<protein>
    <submittedName>
        <fullName evidence="8">Cytochrome c biogenesis protein CcdA</fullName>
    </submittedName>
</protein>
<sequence length="227" mass="25055">MENISISIAFSAGFISFLSPCVLPLVPAYVSYITGSTAEQGKVFTLIRAIAFVIGFSIIFILMGASASYLGRIFAYYKPLFTKISAILIIIFGLHMSGLLKVNLLYKQFRFSEPKEVSNWVSSIVIGMAFAAGWTPCVGTVLGSILLYAGTEATLSSGILLLIFYSLGLGIPFIITAVFINKFTRLSPKINRYLPVISKISGIIMIIFGLLLLFNRFQNLSRYFYIF</sequence>
<keyword evidence="4 6" id="KW-1133">Transmembrane helix</keyword>
<dbReference type="OrthoDB" id="9809733at2"/>
<evidence type="ECO:0000256" key="4">
    <source>
        <dbReference type="ARBA" id="ARBA00022989"/>
    </source>
</evidence>
<dbReference type="InterPro" id="IPR051790">
    <property type="entry name" value="Cytochrome_c-biogenesis_DsbD"/>
</dbReference>
<dbReference type="RefSeq" id="WP_068718780.1">
    <property type="nucleotide sequence ID" value="NZ_LWDV01000009.1"/>
</dbReference>
<keyword evidence="9" id="KW-1185">Reference proteome</keyword>
<accession>A0A1C0A8Y0</accession>
<feature type="transmembrane region" description="Helical" evidence="6">
    <location>
        <begin position="159"/>
        <end position="180"/>
    </location>
</feature>
<feature type="transmembrane region" description="Helical" evidence="6">
    <location>
        <begin position="46"/>
        <end position="68"/>
    </location>
</feature>
<comment type="caution">
    <text evidence="8">The sequence shown here is derived from an EMBL/GenBank/DDBJ whole genome shotgun (WGS) entry which is preliminary data.</text>
</comment>